<evidence type="ECO:0000256" key="7">
    <source>
        <dbReference type="ARBA" id="ARBA00023136"/>
    </source>
</evidence>
<feature type="transmembrane region" description="Helical" evidence="8">
    <location>
        <begin position="39"/>
        <end position="59"/>
    </location>
</feature>
<keyword evidence="2" id="KW-0813">Transport</keyword>
<dbReference type="InterPro" id="IPR020846">
    <property type="entry name" value="MFS_dom"/>
</dbReference>
<keyword evidence="4" id="KW-0762">Sugar transport</keyword>
<dbReference type="InterPro" id="IPR005828">
    <property type="entry name" value="MFS_sugar_transport-like"/>
</dbReference>
<comment type="caution">
    <text evidence="10">The sequence shown here is derived from an EMBL/GenBank/DDBJ whole genome shotgun (WGS) entry which is preliminary data.</text>
</comment>
<feature type="domain" description="Major facilitator superfamily (MFS) profile" evidence="9">
    <location>
        <begin position="1"/>
        <end position="427"/>
    </location>
</feature>
<feature type="transmembrane region" description="Helical" evidence="8">
    <location>
        <begin position="235"/>
        <end position="255"/>
    </location>
</feature>
<feature type="transmembrane region" description="Helical" evidence="8">
    <location>
        <begin position="372"/>
        <end position="389"/>
    </location>
</feature>
<evidence type="ECO:0000256" key="6">
    <source>
        <dbReference type="ARBA" id="ARBA00022989"/>
    </source>
</evidence>
<comment type="subcellular location">
    <subcellularLocation>
        <location evidence="1">Cell membrane</location>
        <topology evidence="1">Multi-pass membrane protein</topology>
    </subcellularLocation>
</comment>
<dbReference type="PANTHER" id="PTHR48021:SF46">
    <property type="entry name" value="MAJOR FACILITATOR SUPERFAMILY (MFS) PROFILE DOMAIN-CONTAINING PROTEIN"/>
    <property type="match status" value="1"/>
</dbReference>
<dbReference type="Gene3D" id="1.20.1250.20">
    <property type="entry name" value="MFS general substrate transporter like domains"/>
    <property type="match status" value="1"/>
</dbReference>
<keyword evidence="6 8" id="KW-1133">Transmembrane helix</keyword>
<evidence type="ECO:0000256" key="4">
    <source>
        <dbReference type="ARBA" id="ARBA00022597"/>
    </source>
</evidence>
<dbReference type="Pfam" id="PF00083">
    <property type="entry name" value="Sugar_tr"/>
    <property type="match status" value="1"/>
</dbReference>
<keyword evidence="7 8" id="KW-0472">Membrane</keyword>
<name>A0ABD0Y1S3_9HEMI</name>
<dbReference type="FunFam" id="1.20.1250.20:FF:000218">
    <property type="entry name" value="facilitated trehalose transporter Tret1"/>
    <property type="match status" value="1"/>
</dbReference>
<dbReference type="PROSITE" id="PS00216">
    <property type="entry name" value="SUGAR_TRANSPORT_1"/>
    <property type="match status" value="2"/>
</dbReference>
<feature type="transmembrane region" description="Helical" evidence="8">
    <location>
        <begin position="339"/>
        <end position="360"/>
    </location>
</feature>
<dbReference type="InterPro" id="IPR005829">
    <property type="entry name" value="Sugar_transporter_CS"/>
</dbReference>
<feature type="transmembrane region" description="Helical" evidence="8">
    <location>
        <begin position="151"/>
        <end position="170"/>
    </location>
</feature>
<dbReference type="SUPFAM" id="SSF103473">
    <property type="entry name" value="MFS general substrate transporter"/>
    <property type="match status" value="1"/>
</dbReference>
<proteinExistence type="predicted"/>
<accession>A0ABD0Y1S3</accession>
<organism evidence="10 11">
    <name type="scientific">Ranatra chinensis</name>
    <dbReference type="NCBI Taxonomy" id="642074"/>
    <lineage>
        <taxon>Eukaryota</taxon>
        <taxon>Metazoa</taxon>
        <taxon>Ecdysozoa</taxon>
        <taxon>Arthropoda</taxon>
        <taxon>Hexapoda</taxon>
        <taxon>Insecta</taxon>
        <taxon>Pterygota</taxon>
        <taxon>Neoptera</taxon>
        <taxon>Paraneoptera</taxon>
        <taxon>Hemiptera</taxon>
        <taxon>Heteroptera</taxon>
        <taxon>Panheteroptera</taxon>
        <taxon>Nepomorpha</taxon>
        <taxon>Nepidae</taxon>
        <taxon>Ranatrinae</taxon>
        <taxon>Ranatra</taxon>
    </lineage>
</organism>
<dbReference type="InterPro" id="IPR036259">
    <property type="entry name" value="MFS_trans_sf"/>
</dbReference>
<feature type="transmembrane region" description="Helical" evidence="8">
    <location>
        <begin position="90"/>
        <end position="114"/>
    </location>
</feature>
<evidence type="ECO:0000313" key="11">
    <source>
        <dbReference type="Proteomes" id="UP001558652"/>
    </source>
</evidence>
<feature type="non-terminal residue" evidence="10">
    <location>
        <position position="1"/>
    </location>
</feature>
<protein>
    <recommendedName>
        <fullName evidence="9">Major facilitator superfamily (MFS) profile domain-containing protein</fullName>
    </recommendedName>
</protein>
<keyword evidence="11" id="KW-1185">Reference proteome</keyword>
<dbReference type="PANTHER" id="PTHR48021">
    <property type="match status" value="1"/>
</dbReference>
<evidence type="ECO:0000313" key="10">
    <source>
        <dbReference type="EMBL" id="KAL1117431.1"/>
    </source>
</evidence>
<dbReference type="Proteomes" id="UP001558652">
    <property type="component" value="Unassembled WGS sequence"/>
</dbReference>
<keyword evidence="3" id="KW-1003">Cell membrane</keyword>
<sequence length="448" mass="48999">AAALCNFSGSAAFVWIAPLLVRLQGPDSEIPLTADQGSWVVSIIEVGDLILPIPLGFLVDRLGRKPVLLASGPLFILSWVLILCTRSVEVLYVVRIIQGMGIAVAYTVLPLYLAEIAGTEIRATLGYFFQGVWYAGNIYEYSIGPFVSYQTLAWLSMVPPIVFLLTFVWFPESPYYLAMRGRELEAKKALAWLRGVEKEDQVDAELAAIKDSVEEEKKSKATWKDLFATGVGRRAFLIVNLVAASYIFSGGTALFSYATDTFTKTGAGVESADLYTIIMGVSVLLCVPFSGVAVDRMGRRPVLLVSSGGSFLCLLAVSIYFYLSANTSVDLSSFSWSPYFLIISYTVLIGSGVEAIVPVLQAEMFSNSTRGVASGLSFFLMTVTSFVWLKLYQVVSDGAGFYFLYSLFTFFAALGTIYIYFCVPETKGKTFAEIQALLGDKNEESTDL</sequence>
<feature type="transmembrane region" description="Helical" evidence="8">
    <location>
        <begin position="401"/>
        <end position="421"/>
    </location>
</feature>
<evidence type="ECO:0000256" key="8">
    <source>
        <dbReference type="SAM" id="Phobius"/>
    </source>
</evidence>
<evidence type="ECO:0000259" key="9">
    <source>
        <dbReference type="PROSITE" id="PS50850"/>
    </source>
</evidence>
<dbReference type="PROSITE" id="PS50850">
    <property type="entry name" value="MFS"/>
    <property type="match status" value="1"/>
</dbReference>
<dbReference type="InterPro" id="IPR050549">
    <property type="entry name" value="MFS_Trehalose_Transporter"/>
</dbReference>
<dbReference type="EMBL" id="JBFDAA010000016">
    <property type="protein sequence ID" value="KAL1117431.1"/>
    <property type="molecule type" value="Genomic_DNA"/>
</dbReference>
<dbReference type="AlphaFoldDB" id="A0ABD0Y1S3"/>
<feature type="transmembrane region" description="Helical" evidence="8">
    <location>
        <begin position="275"/>
        <end position="294"/>
    </location>
</feature>
<reference evidence="10 11" key="1">
    <citation type="submission" date="2024-07" db="EMBL/GenBank/DDBJ databases">
        <title>Chromosome-level genome assembly of the water stick insect Ranatra chinensis (Heteroptera: Nepidae).</title>
        <authorList>
            <person name="Liu X."/>
        </authorList>
    </citation>
    <scope>NUCLEOTIDE SEQUENCE [LARGE SCALE GENOMIC DNA]</scope>
    <source>
        <strain evidence="10">Cailab_2021Rc</strain>
        <tissue evidence="10">Muscle</tissue>
    </source>
</reference>
<keyword evidence="5 8" id="KW-0812">Transmembrane</keyword>
<feature type="transmembrane region" description="Helical" evidence="8">
    <location>
        <begin position="121"/>
        <end position="139"/>
    </location>
</feature>
<feature type="transmembrane region" description="Helical" evidence="8">
    <location>
        <begin position="301"/>
        <end position="323"/>
    </location>
</feature>
<gene>
    <name evidence="10" type="ORF">AAG570_004757</name>
</gene>
<evidence type="ECO:0000256" key="5">
    <source>
        <dbReference type="ARBA" id="ARBA00022692"/>
    </source>
</evidence>
<evidence type="ECO:0000256" key="3">
    <source>
        <dbReference type="ARBA" id="ARBA00022475"/>
    </source>
</evidence>
<feature type="transmembrane region" description="Helical" evidence="8">
    <location>
        <begin position="66"/>
        <end position="84"/>
    </location>
</feature>
<evidence type="ECO:0000256" key="1">
    <source>
        <dbReference type="ARBA" id="ARBA00004651"/>
    </source>
</evidence>
<evidence type="ECO:0000256" key="2">
    <source>
        <dbReference type="ARBA" id="ARBA00022448"/>
    </source>
</evidence>
<dbReference type="GO" id="GO:0005886">
    <property type="term" value="C:plasma membrane"/>
    <property type="evidence" value="ECO:0007669"/>
    <property type="project" value="UniProtKB-SubCell"/>
</dbReference>